<dbReference type="InterPro" id="IPR044855">
    <property type="entry name" value="CoA-Trfase_III_dom3_sf"/>
</dbReference>
<dbReference type="EMBL" id="UINC01181777">
    <property type="protein sequence ID" value="SVD91642.1"/>
    <property type="molecule type" value="Genomic_DNA"/>
</dbReference>
<dbReference type="GO" id="GO:0008410">
    <property type="term" value="F:CoA-transferase activity"/>
    <property type="evidence" value="ECO:0007669"/>
    <property type="project" value="TreeGrafter"/>
</dbReference>
<dbReference type="Gene3D" id="3.30.1540.10">
    <property type="entry name" value="formyl-coa transferase, domain 3"/>
    <property type="match status" value="1"/>
</dbReference>
<organism evidence="2">
    <name type="scientific">marine metagenome</name>
    <dbReference type="NCBI Taxonomy" id="408172"/>
    <lineage>
        <taxon>unclassified sequences</taxon>
        <taxon>metagenomes</taxon>
        <taxon>ecological metagenomes</taxon>
    </lineage>
</organism>
<gene>
    <name evidence="2" type="ORF">METZ01_LOCUS444496</name>
</gene>
<dbReference type="InterPro" id="IPR050483">
    <property type="entry name" value="CoA-transferase_III_domain"/>
</dbReference>
<dbReference type="AlphaFoldDB" id="A0A382Z818"/>
<dbReference type="PANTHER" id="PTHR48207">
    <property type="entry name" value="SUCCINATE--HYDROXYMETHYLGLUTARATE COA-TRANSFERASE"/>
    <property type="match status" value="1"/>
</dbReference>
<evidence type="ECO:0008006" key="3">
    <source>
        <dbReference type="Google" id="ProtNLM"/>
    </source>
</evidence>
<protein>
    <recommendedName>
        <fullName evidence="3">CoA transferase</fullName>
    </recommendedName>
</protein>
<proteinExistence type="predicted"/>
<keyword evidence="1" id="KW-0808">Transferase</keyword>
<name>A0A382Z818_9ZZZZ</name>
<dbReference type="Gene3D" id="3.40.50.10540">
    <property type="entry name" value="Crotonobetainyl-coa:carnitine coa-transferase, domain 1"/>
    <property type="match status" value="1"/>
</dbReference>
<dbReference type="Pfam" id="PF02515">
    <property type="entry name" value="CoA_transf_3"/>
    <property type="match status" value="1"/>
</dbReference>
<dbReference type="SUPFAM" id="SSF89796">
    <property type="entry name" value="CoA-transferase family III (CaiB/BaiF)"/>
    <property type="match status" value="1"/>
</dbReference>
<evidence type="ECO:0000256" key="1">
    <source>
        <dbReference type="ARBA" id="ARBA00022679"/>
    </source>
</evidence>
<dbReference type="InterPro" id="IPR003673">
    <property type="entry name" value="CoA-Trfase_fam_III"/>
</dbReference>
<reference evidence="2" key="1">
    <citation type="submission" date="2018-05" db="EMBL/GenBank/DDBJ databases">
        <authorList>
            <person name="Lanie J.A."/>
            <person name="Ng W.-L."/>
            <person name="Kazmierczak K.M."/>
            <person name="Andrzejewski T.M."/>
            <person name="Davidsen T.M."/>
            <person name="Wayne K.J."/>
            <person name="Tettelin H."/>
            <person name="Glass J.I."/>
            <person name="Rusch D."/>
            <person name="Podicherti R."/>
            <person name="Tsui H.-C.T."/>
            <person name="Winkler M.E."/>
        </authorList>
    </citation>
    <scope>NUCLEOTIDE SEQUENCE</scope>
</reference>
<dbReference type="PANTHER" id="PTHR48207:SF3">
    <property type="entry name" value="SUCCINATE--HYDROXYMETHYLGLUTARATE COA-TRANSFERASE"/>
    <property type="match status" value="1"/>
</dbReference>
<sequence>YQEGSPAPARGRPVAADVLSSLHALSAINAALFHRERTGQGERIDIALTECIQSLLPFEFQRAQIDEPGPIVPLYAPIETKDGYILVMPVTQKGFEALARALNQEEWITDKRFSNASQRIKNWNQLWSAVESWAIQRSSTECELVLGPSGCPFGRYQTISEAMENPQVQARDAVIEVSDAAGSFKVPNTPLRLHKAHYGIGSSVPTLGQNNRSTLTDWIGMKEKDILELENLGALHTD</sequence>
<feature type="non-terminal residue" evidence="2">
    <location>
        <position position="1"/>
    </location>
</feature>
<accession>A0A382Z818</accession>
<dbReference type="InterPro" id="IPR023606">
    <property type="entry name" value="CoA-Trfase_III_dom_1_sf"/>
</dbReference>
<evidence type="ECO:0000313" key="2">
    <source>
        <dbReference type="EMBL" id="SVD91642.1"/>
    </source>
</evidence>